<sequence length="232" mass="24637">MLSLHGKVALITGLGQSQSEGWGIGAAIAVLLARQGAKIFGGNRTLASTVSTKEAIETEGGVCDVVETDVTSDIYEDPCGSLARFPRYNVGGSLGFPGGPQSQERVFDVSTFSTDNGAATEQQSGGAVVSVASIAGLRYIGKAQVGYSVTKAAIIQLMKTTASSMHPKVYADDQAERYMEIRHAQVPMGKMGDAWDVANATLFLVSERGAVYHRSGIDRGWWHNIFDGEDMI</sequence>
<dbReference type="CDD" id="cd05233">
    <property type="entry name" value="SDR_c"/>
    <property type="match status" value="1"/>
</dbReference>
<keyword evidence="3" id="KW-0560">Oxidoreductase</keyword>
<dbReference type="InterPro" id="IPR036291">
    <property type="entry name" value="NAD(P)-bd_dom_sf"/>
</dbReference>
<dbReference type="PRINTS" id="PR00081">
    <property type="entry name" value="GDHRDH"/>
</dbReference>
<gene>
    <name evidence="4" type="ORF">N7505_005878</name>
</gene>
<evidence type="ECO:0000313" key="4">
    <source>
        <dbReference type="EMBL" id="KAJ5270120.1"/>
    </source>
</evidence>
<dbReference type="PANTHER" id="PTHR43618">
    <property type="entry name" value="7-ALPHA-HYDROXYSTEROID DEHYDROGENASE"/>
    <property type="match status" value="1"/>
</dbReference>
<dbReference type="InterPro" id="IPR002347">
    <property type="entry name" value="SDR_fam"/>
</dbReference>
<dbReference type="Proteomes" id="UP001220256">
    <property type="component" value="Unassembled WGS sequence"/>
</dbReference>
<dbReference type="Gene3D" id="3.40.50.720">
    <property type="entry name" value="NAD(P)-binding Rossmann-like Domain"/>
    <property type="match status" value="2"/>
</dbReference>
<evidence type="ECO:0000256" key="3">
    <source>
        <dbReference type="ARBA" id="ARBA00023002"/>
    </source>
</evidence>
<dbReference type="EMBL" id="JAPVEB010000003">
    <property type="protein sequence ID" value="KAJ5270120.1"/>
    <property type="molecule type" value="Genomic_DNA"/>
</dbReference>
<organism evidence="4 5">
    <name type="scientific">Penicillium chrysogenum</name>
    <name type="common">Penicillium notatum</name>
    <dbReference type="NCBI Taxonomy" id="5076"/>
    <lineage>
        <taxon>Eukaryota</taxon>
        <taxon>Fungi</taxon>
        <taxon>Dikarya</taxon>
        <taxon>Ascomycota</taxon>
        <taxon>Pezizomycotina</taxon>
        <taxon>Eurotiomycetes</taxon>
        <taxon>Eurotiomycetidae</taxon>
        <taxon>Eurotiales</taxon>
        <taxon>Aspergillaceae</taxon>
        <taxon>Penicillium</taxon>
        <taxon>Penicillium chrysogenum species complex</taxon>
    </lineage>
</organism>
<protein>
    <submittedName>
        <fullName evidence="4">Short-chain dehydrogenase/reductase SDR</fullName>
    </submittedName>
</protein>
<keyword evidence="2" id="KW-0521">NADP</keyword>
<dbReference type="PROSITE" id="PS00061">
    <property type="entry name" value="ADH_SHORT"/>
    <property type="match status" value="1"/>
</dbReference>
<comment type="similarity">
    <text evidence="1">Belongs to the short-chain dehydrogenases/reductases (SDR) family.</text>
</comment>
<proteinExistence type="inferred from homology"/>
<name>A0ABQ8WKG8_PENCH</name>
<reference evidence="4 5" key="1">
    <citation type="journal article" date="2023" name="IMA Fungus">
        <title>Comparative genomic study of the Penicillium genus elucidates a diverse pangenome and 15 lateral gene transfer events.</title>
        <authorList>
            <person name="Petersen C."/>
            <person name="Sorensen T."/>
            <person name="Nielsen M.R."/>
            <person name="Sondergaard T.E."/>
            <person name="Sorensen J.L."/>
            <person name="Fitzpatrick D.A."/>
            <person name="Frisvad J.C."/>
            <person name="Nielsen K.L."/>
        </authorList>
    </citation>
    <scope>NUCLEOTIDE SEQUENCE [LARGE SCALE GENOMIC DNA]</scope>
    <source>
        <strain evidence="4 5">IBT 3361</strain>
    </source>
</reference>
<accession>A0ABQ8WKG8</accession>
<evidence type="ECO:0000313" key="5">
    <source>
        <dbReference type="Proteomes" id="UP001220256"/>
    </source>
</evidence>
<dbReference type="Pfam" id="PF13561">
    <property type="entry name" value="adh_short_C2"/>
    <property type="match status" value="1"/>
</dbReference>
<dbReference type="PANTHER" id="PTHR43618:SF8">
    <property type="entry name" value="7ALPHA-HYDROXYSTEROID DEHYDROGENASE"/>
    <property type="match status" value="1"/>
</dbReference>
<evidence type="ECO:0000256" key="1">
    <source>
        <dbReference type="ARBA" id="ARBA00006484"/>
    </source>
</evidence>
<dbReference type="SUPFAM" id="SSF51735">
    <property type="entry name" value="NAD(P)-binding Rossmann-fold domains"/>
    <property type="match status" value="1"/>
</dbReference>
<comment type="caution">
    <text evidence="4">The sequence shown here is derived from an EMBL/GenBank/DDBJ whole genome shotgun (WGS) entry which is preliminary data.</text>
</comment>
<dbReference type="InterPro" id="IPR020904">
    <property type="entry name" value="Sc_DH/Rdtase_CS"/>
</dbReference>
<keyword evidence="5" id="KW-1185">Reference proteome</keyword>
<dbReference type="InterPro" id="IPR052178">
    <property type="entry name" value="Sec_Metab_Biosynth_SDR"/>
</dbReference>
<evidence type="ECO:0000256" key="2">
    <source>
        <dbReference type="ARBA" id="ARBA00022857"/>
    </source>
</evidence>